<dbReference type="Gene3D" id="1.10.150.240">
    <property type="entry name" value="Putative phosphatase, domain 2"/>
    <property type="match status" value="1"/>
</dbReference>
<dbReference type="Proteomes" id="UP000469346">
    <property type="component" value="Unassembled WGS sequence"/>
</dbReference>
<dbReference type="EMBL" id="JAAGRR010000001">
    <property type="protein sequence ID" value="NDY41299.1"/>
    <property type="molecule type" value="Genomic_DNA"/>
</dbReference>
<dbReference type="PANTHER" id="PTHR43481:SF4">
    <property type="entry name" value="GLYCEROL-1-PHOSPHATE PHOSPHOHYDROLASE 1-RELATED"/>
    <property type="match status" value="1"/>
</dbReference>
<dbReference type="GO" id="GO:0050308">
    <property type="term" value="F:sugar-phosphatase activity"/>
    <property type="evidence" value="ECO:0007669"/>
    <property type="project" value="TreeGrafter"/>
</dbReference>
<dbReference type="InterPro" id="IPR051806">
    <property type="entry name" value="HAD-like_SPP"/>
</dbReference>
<keyword evidence="2" id="KW-1185">Reference proteome</keyword>
<dbReference type="SFLD" id="SFLDS00003">
    <property type="entry name" value="Haloacid_Dehalogenase"/>
    <property type="match status" value="1"/>
</dbReference>
<dbReference type="InterPro" id="IPR006439">
    <property type="entry name" value="HAD-SF_hydro_IA"/>
</dbReference>
<gene>
    <name evidence="1" type="ORF">G3N55_00345</name>
</gene>
<proteinExistence type="predicted"/>
<dbReference type="NCBIfam" id="TIGR01509">
    <property type="entry name" value="HAD-SF-IA-v3"/>
    <property type="match status" value="1"/>
</dbReference>
<organism evidence="1 2">
    <name type="scientific">Dissulfurirhabdus thermomarina</name>
    <dbReference type="NCBI Taxonomy" id="1765737"/>
    <lineage>
        <taxon>Bacteria</taxon>
        <taxon>Deltaproteobacteria</taxon>
        <taxon>Dissulfurirhabdaceae</taxon>
        <taxon>Dissulfurirhabdus</taxon>
    </lineage>
</organism>
<dbReference type="SUPFAM" id="SSF56784">
    <property type="entry name" value="HAD-like"/>
    <property type="match status" value="1"/>
</dbReference>
<dbReference type="InterPro" id="IPR036412">
    <property type="entry name" value="HAD-like_sf"/>
</dbReference>
<evidence type="ECO:0000313" key="1">
    <source>
        <dbReference type="EMBL" id="NDY41299.1"/>
    </source>
</evidence>
<protein>
    <submittedName>
        <fullName evidence="1">HAD family phosphatase</fullName>
    </submittedName>
</protein>
<evidence type="ECO:0000313" key="2">
    <source>
        <dbReference type="Proteomes" id="UP000469346"/>
    </source>
</evidence>
<dbReference type="AlphaFoldDB" id="A0A6N9TJP2"/>
<dbReference type="InterPro" id="IPR023214">
    <property type="entry name" value="HAD_sf"/>
</dbReference>
<name>A0A6N9TJP2_DISTH</name>
<accession>A0A6N9TJP2</accession>
<dbReference type="RefSeq" id="WP_163297440.1">
    <property type="nucleotide sequence ID" value="NZ_JAAGRR010000001.1"/>
</dbReference>
<comment type="caution">
    <text evidence="1">The sequence shown here is derived from an EMBL/GenBank/DDBJ whole genome shotgun (WGS) entry which is preliminary data.</text>
</comment>
<dbReference type="InterPro" id="IPR023198">
    <property type="entry name" value="PGP-like_dom2"/>
</dbReference>
<dbReference type="Pfam" id="PF13419">
    <property type="entry name" value="HAD_2"/>
    <property type="match status" value="1"/>
</dbReference>
<dbReference type="SFLD" id="SFLDG01129">
    <property type="entry name" value="C1.5:_HAD__Beta-PGM__Phosphata"/>
    <property type="match status" value="1"/>
</dbReference>
<sequence>MQPTILFDMDGVILDSMPWHVRAWQAALAEFGFSVPEAVLYLHEGAIEPETAVAIFDGEGCRMDPADFHRVLERQKAVFAREYRHRVRPYPEVPGLLDRLEAEGWRMGLVTSSHAEILDQVLPGEIRRRMRCIVTGERVARRKPFPDPYLAAMEALGIGPGGCCVVENAPAGIRAAKAAGLACAAITTTLAAEHLVEADVVVTSHRALPDRLAGLLALPGEAAGCGVPAGAAGGKAAAG</sequence>
<dbReference type="Gene3D" id="3.40.50.1000">
    <property type="entry name" value="HAD superfamily/HAD-like"/>
    <property type="match status" value="1"/>
</dbReference>
<dbReference type="PANTHER" id="PTHR43481">
    <property type="entry name" value="FRUCTOSE-1-PHOSPHATE PHOSPHATASE"/>
    <property type="match status" value="1"/>
</dbReference>
<reference evidence="1 2" key="1">
    <citation type="submission" date="2020-02" db="EMBL/GenBank/DDBJ databases">
        <title>Comparative genomics of sulfur disproportionating microorganisms.</title>
        <authorList>
            <person name="Ward L.M."/>
            <person name="Bertran E."/>
            <person name="Johnston D.T."/>
        </authorList>
    </citation>
    <scope>NUCLEOTIDE SEQUENCE [LARGE SCALE GENOMIC DNA]</scope>
    <source>
        <strain evidence="1 2">DSM 100025</strain>
    </source>
</reference>
<dbReference type="InterPro" id="IPR041492">
    <property type="entry name" value="HAD_2"/>
</dbReference>